<sequence length="372" mass="40633">MTMNVPSLRILTNTLELVADLDRYAELYYTRSLSEPGDFAFSLPIEADSEGAVAEGNLLLIGNDGRRIGIIEEVERKALDKGSEWLIARGHEAKAIFARRIILPPAGAARIDMDAPAETVMKALVESQCGPSAETRRRFPALKIAADLGRGCRYSLSSGYASLLSELCSIAKASGLGFSLSFDPGGQKLIFELIEGIDRSAGQKENPRALFASEYDTLSEARLIQGYGRHASILYVLGAKLAEGRPVALAFDGTEPEGFGRFERTLDAPSFDTLERLFAYGQARLSAYPTTFFLEAVLPEGSSLVPDRDFALGDLCTVHAYGQWYTVPIHSIEEHWTKDGFQIRLGFGRPSPGAFSASLHVTNELLEAFRAR</sequence>
<feature type="domain" description="Gp28/Gp37-like" evidence="1">
    <location>
        <begin position="8"/>
        <end position="348"/>
    </location>
</feature>
<evidence type="ECO:0000313" key="2">
    <source>
        <dbReference type="EMBL" id="SLM15566.1"/>
    </source>
</evidence>
<dbReference type="Pfam" id="PF14594">
    <property type="entry name" value="Sipho_Gp37"/>
    <property type="match status" value="1"/>
</dbReference>
<gene>
    <name evidence="2" type="ORF">SPIROBIBN47_50062</name>
</gene>
<reference evidence="2" key="1">
    <citation type="submission" date="2017-02" db="EMBL/GenBank/DDBJ databases">
        <authorList>
            <person name="Regsiter A."/>
            <person name="William W."/>
        </authorList>
    </citation>
    <scope>NUCLEOTIDE SEQUENCE</scope>
    <source>
        <strain evidence="2">Bib</strain>
    </source>
</reference>
<dbReference type="AlphaFoldDB" id="A0A3P3XLK4"/>
<dbReference type="EMBL" id="FWDM01000037">
    <property type="protein sequence ID" value="SLM15566.1"/>
    <property type="molecule type" value="Genomic_DNA"/>
</dbReference>
<evidence type="ECO:0000259" key="1">
    <source>
        <dbReference type="Pfam" id="PF14594"/>
    </source>
</evidence>
<proteinExistence type="predicted"/>
<accession>A0A3P3XLK4</accession>
<protein>
    <submittedName>
        <fullName evidence="2">Putative Phage related protein</fullName>
    </submittedName>
</protein>
<organism evidence="2">
    <name type="scientific">uncultured spirochete</name>
    <dbReference type="NCBI Taxonomy" id="156406"/>
    <lineage>
        <taxon>Bacteria</taxon>
        <taxon>Pseudomonadati</taxon>
        <taxon>Spirochaetota</taxon>
        <taxon>Spirochaetia</taxon>
        <taxon>Spirochaetales</taxon>
        <taxon>environmental samples</taxon>
    </lineage>
</organism>
<name>A0A3P3XLK4_9SPIR</name>
<dbReference type="InterPro" id="IPR029432">
    <property type="entry name" value="Gp28/Gp37-like_dom"/>
</dbReference>